<name>W4Q5G3_9BACI</name>
<comment type="subcellular location">
    <subcellularLocation>
        <location evidence="1">Cell surface</location>
    </subcellularLocation>
</comment>
<dbReference type="GO" id="GO:0030420">
    <property type="term" value="P:establishment of competence for transformation"/>
    <property type="evidence" value="ECO:0007669"/>
    <property type="project" value="UniProtKB-KW"/>
</dbReference>
<keyword evidence="2" id="KW-0178">Competence</keyword>
<keyword evidence="5" id="KW-1185">Reference proteome</keyword>
<dbReference type="InterPro" id="IPR012902">
    <property type="entry name" value="N_methyl_site"/>
</dbReference>
<reference evidence="4" key="1">
    <citation type="journal article" date="2014" name="Genome Announc.">
        <title>Draft Genome Sequences of Three Alkaliphilic Bacillus Strains, Bacillus wakoensis JCM 9140T, Bacillus akibai JCM 9157T, and Bacillus hemicellulosilyticus JCM 9152T.</title>
        <authorList>
            <person name="Yuki M."/>
            <person name="Oshima K."/>
            <person name="Suda W."/>
            <person name="Oshida Y."/>
            <person name="Kitamura K."/>
            <person name="Iida T."/>
            <person name="Hattori M."/>
            <person name="Ohkuma M."/>
        </authorList>
    </citation>
    <scope>NUCLEOTIDE SEQUENCE [LARGE SCALE GENOMIC DNA]</scope>
    <source>
        <strain evidence="4">JCM 9140</strain>
    </source>
</reference>
<dbReference type="Proteomes" id="UP000018890">
    <property type="component" value="Unassembled WGS sequence"/>
</dbReference>
<evidence type="ECO:0008006" key="6">
    <source>
        <dbReference type="Google" id="ProtNLM"/>
    </source>
</evidence>
<dbReference type="AlphaFoldDB" id="W4Q5G3"/>
<dbReference type="EMBL" id="BAUT01000046">
    <property type="protein sequence ID" value="GAE27331.1"/>
    <property type="molecule type" value="Genomic_DNA"/>
</dbReference>
<organism evidence="4 5">
    <name type="scientific">Halalkalibacter wakoensis JCM 9140</name>
    <dbReference type="NCBI Taxonomy" id="1236970"/>
    <lineage>
        <taxon>Bacteria</taxon>
        <taxon>Bacillati</taxon>
        <taxon>Bacillota</taxon>
        <taxon>Bacilli</taxon>
        <taxon>Bacillales</taxon>
        <taxon>Bacillaceae</taxon>
        <taxon>Halalkalibacter</taxon>
    </lineage>
</organism>
<dbReference type="GO" id="GO:0009986">
    <property type="term" value="C:cell surface"/>
    <property type="evidence" value="ECO:0007669"/>
    <property type="project" value="UniProtKB-SubCell"/>
</dbReference>
<evidence type="ECO:0000256" key="3">
    <source>
        <dbReference type="SAM" id="Phobius"/>
    </source>
</evidence>
<feature type="transmembrane region" description="Helical" evidence="3">
    <location>
        <begin position="12"/>
        <end position="36"/>
    </location>
</feature>
<proteinExistence type="predicted"/>
<keyword evidence="3" id="KW-0812">Transmembrane</keyword>
<dbReference type="PROSITE" id="PS00409">
    <property type="entry name" value="PROKAR_NTER_METHYL"/>
    <property type="match status" value="1"/>
</dbReference>
<dbReference type="STRING" id="1236970.JCM9140_3465"/>
<keyword evidence="3" id="KW-0472">Membrane</keyword>
<dbReference type="NCBIfam" id="TIGR02532">
    <property type="entry name" value="IV_pilin_GFxxxE"/>
    <property type="match status" value="1"/>
</dbReference>
<dbReference type="Pfam" id="PF07963">
    <property type="entry name" value="N_methyl"/>
    <property type="match status" value="1"/>
</dbReference>
<dbReference type="RefSeq" id="WP_034748415.1">
    <property type="nucleotide sequence ID" value="NZ_BAUT01000046.1"/>
</dbReference>
<evidence type="ECO:0000313" key="5">
    <source>
        <dbReference type="Proteomes" id="UP000018890"/>
    </source>
</evidence>
<comment type="caution">
    <text evidence="4">The sequence shown here is derived from an EMBL/GenBank/DDBJ whole genome shotgun (WGS) entry which is preliminary data.</text>
</comment>
<protein>
    <recommendedName>
        <fullName evidence="6">Prepilin-type N-terminal cleavage/methylation domain-containing protein</fullName>
    </recommendedName>
</protein>
<evidence type="ECO:0000256" key="1">
    <source>
        <dbReference type="ARBA" id="ARBA00004241"/>
    </source>
</evidence>
<keyword evidence="3" id="KW-1133">Transmembrane helix</keyword>
<evidence type="ECO:0000313" key="4">
    <source>
        <dbReference type="EMBL" id="GAE27331.1"/>
    </source>
</evidence>
<accession>W4Q5G3</accession>
<evidence type="ECO:0000256" key="2">
    <source>
        <dbReference type="ARBA" id="ARBA00023287"/>
    </source>
</evidence>
<sequence length="157" mass="18046">MKNLRNALNDKGLTLIELLVSLALISIVIVTFLSFFSQSVLFSSKSEDKLTAVNIAEKVIAELKSDEDLLLDLQELKEDHEELPVDLEIYPFLFEPQTINNKVYYPHVKVSTSTTEWDLDLWQVHVKIFTDEDKNYSDSNPTTELFSYLDSEKELGE</sequence>
<gene>
    <name evidence="4" type="ORF">JCM9140_3465</name>
</gene>